<gene>
    <name evidence="7" type="ORF">WMY93_026331</name>
</gene>
<organism evidence="7 8">
    <name type="scientific">Mugilogobius chulae</name>
    <name type="common">yellowstripe goby</name>
    <dbReference type="NCBI Taxonomy" id="88201"/>
    <lineage>
        <taxon>Eukaryota</taxon>
        <taxon>Metazoa</taxon>
        <taxon>Chordata</taxon>
        <taxon>Craniata</taxon>
        <taxon>Vertebrata</taxon>
        <taxon>Euteleostomi</taxon>
        <taxon>Actinopterygii</taxon>
        <taxon>Neopterygii</taxon>
        <taxon>Teleostei</taxon>
        <taxon>Neoteleostei</taxon>
        <taxon>Acanthomorphata</taxon>
        <taxon>Gobiaria</taxon>
        <taxon>Gobiiformes</taxon>
        <taxon>Gobioidei</taxon>
        <taxon>Gobiidae</taxon>
        <taxon>Gobionellinae</taxon>
        <taxon>Mugilogobius</taxon>
    </lineage>
</organism>
<dbReference type="Proteomes" id="UP001460270">
    <property type="component" value="Unassembled WGS sequence"/>
</dbReference>
<dbReference type="InterPro" id="IPR030417">
    <property type="entry name" value="MS4A"/>
</dbReference>
<evidence type="ECO:0000313" key="7">
    <source>
        <dbReference type="EMBL" id="KAK7886710.1"/>
    </source>
</evidence>
<evidence type="ECO:0000256" key="1">
    <source>
        <dbReference type="ARBA" id="ARBA00004141"/>
    </source>
</evidence>
<keyword evidence="4 6" id="KW-1133">Transmembrane helix</keyword>
<comment type="subcellular location">
    <subcellularLocation>
        <location evidence="1">Membrane</location>
        <topology evidence="1">Multi-pass membrane protein</topology>
    </subcellularLocation>
</comment>
<dbReference type="Pfam" id="PF04103">
    <property type="entry name" value="CD20"/>
    <property type="match status" value="1"/>
</dbReference>
<dbReference type="AlphaFoldDB" id="A0AAW0N1H0"/>
<reference evidence="8" key="1">
    <citation type="submission" date="2024-04" db="EMBL/GenBank/DDBJ databases">
        <title>Salinicola lusitanus LLJ914,a marine bacterium isolated from the Okinawa Trough.</title>
        <authorList>
            <person name="Li J."/>
        </authorList>
    </citation>
    <scope>NUCLEOTIDE SEQUENCE [LARGE SCALE GENOMIC DNA]</scope>
</reference>
<evidence type="ECO:0000256" key="4">
    <source>
        <dbReference type="ARBA" id="ARBA00022989"/>
    </source>
</evidence>
<feature type="transmembrane region" description="Helical" evidence="6">
    <location>
        <begin position="69"/>
        <end position="90"/>
    </location>
</feature>
<keyword evidence="3 6" id="KW-0812">Transmembrane</keyword>
<dbReference type="InterPro" id="IPR007237">
    <property type="entry name" value="CD20-like"/>
</dbReference>
<feature type="transmembrane region" description="Helical" evidence="6">
    <location>
        <begin position="37"/>
        <end position="57"/>
    </location>
</feature>
<dbReference type="PANTHER" id="PTHR23320:SF125">
    <property type="entry name" value="TRANSMEMBRANE PROTEIN 176L.1-RELATED"/>
    <property type="match status" value="1"/>
</dbReference>
<protein>
    <submittedName>
        <fullName evidence="7">Uncharacterized protein</fullName>
    </submittedName>
</protein>
<comment type="caution">
    <text evidence="7">The sequence shown here is derived from an EMBL/GenBank/DDBJ whole genome shotgun (WGS) entry which is preliminary data.</text>
</comment>
<name>A0AAW0N1H0_9GOBI</name>
<evidence type="ECO:0000256" key="5">
    <source>
        <dbReference type="ARBA" id="ARBA00023136"/>
    </source>
</evidence>
<sequence>MQMCVASVLGVMQILVGLVNIGLGPGRTHVRPGDVAALWAAYWLGAVFVVSGVFTIVSGTCRAPCLTGFGTVLNLLGALFSITGLVLYSLDLSHVSVVWMCDRRADSDPCRHVAAIAQRALSWMDISLLVLMLLQLCVNISAAVLSFMSRTDKVQAPCSADLHALL</sequence>
<evidence type="ECO:0000256" key="2">
    <source>
        <dbReference type="ARBA" id="ARBA00009565"/>
    </source>
</evidence>
<keyword evidence="5 6" id="KW-0472">Membrane</keyword>
<dbReference type="EMBL" id="JBBPFD010000019">
    <property type="protein sequence ID" value="KAK7886710.1"/>
    <property type="molecule type" value="Genomic_DNA"/>
</dbReference>
<evidence type="ECO:0000256" key="6">
    <source>
        <dbReference type="SAM" id="Phobius"/>
    </source>
</evidence>
<proteinExistence type="inferred from homology"/>
<evidence type="ECO:0000313" key="8">
    <source>
        <dbReference type="Proteomes" id="UP001460270"/>
    </source>
</evidence>
<feature type="transmembrane region" description="Helical" evidence="6">
    <location>
        <begin position="126"/>
        <end position="147"/>
    </location>
</feature>
<dbReference type="GO" id="GO:0016020">
    <property type="term" value="C:membrane"/>
    <property type="evidence" value="ECO:0007669"/>
    <property type="project" value="UniProtKB-SubCell"/>
</dbReference>
<dbReference type="PANTHER" id="PTHR23320">
    <property type="entry name" value="MEMBRANE-SPANNING 4-DOMAINS SUBFAMILY A MS4A -RELATED"/>
    <property type="match status" value="1"/>
</dbReference>
<evidence type="ECO:0000256" key="3">
    <source>
        <dbReference type="ARBA" id="ARBA00022692"/>
    </source>
</evidence>
<comment type="similarity">
    <text evidence="2">Belongs to the MS4A family.</text>
</comment>
<accession>A0AAW0N1H0</accession>
<keyword evidence="8" id="KW-1185">Reference proteome</keyword>